<comment type="similarity">
    <text evidence="9">Belongs to the XPG/RAD2 endonuclease family. EXO1 subfamily.</text>
</comment>
<feature type="region of interest" description="Disordered" evidence="10">
    <location>
        <begin position="782"/>
        <end position="801"/>
    </location>
</feature>
<evidence type="ECO:0000313" key="13">
    <source>
        <dbReference type="EMBL" id="CRG94425.1"/>
    </source>
</evidence>
<dbReference type="AlphaFoldDB" id="A0A1J1GPJ1"/>
<dbReference type="RefSeq" id="XP_028527246.1">
    <property type="nucleotide sequence ID" value="XM_028670500.1"/>
</dbReference>
<dbReference type="EC" id="3.1.-.-" evidence="9"/>
<evidence type="ECO:0000256" key="1">
    <source>
        <dbReference type="ARBA" id="ARBA00004123"/>
    </source>
</evidence>
<keyword evidence="9" id="KW-0460">Magnesium</keyword>
<dbReference type="GO" id="GO:0005634">
    <property type="term" value="C:nucleus"/>
    <property type="evidence" value="ECO:0007669"/>
    <property type="project" value="UniProtKB-SubCell"/>
</dbReference>
<keyword evidence="9" id="KW-0479">Metal-binding</keyword>
<evidence type="ECO:0000313" key="14">
    <source>
        <dbReference type="Proteomes" id="UP000220797"/>
    </source>
</evidence>
<dbReference type="Gene3D" id="3.40.50.1010">
    <property type="entry name" value="5'-nuclease"/>
    <property type="match status" value="1"/>
</dbReference>
<keyword evidence="8 9" id="KW-0539">Nucleus</keyword>
<keyword evidence="2" id="KW-0597">Phosphoprotein</keyword>
<dbReference type="Pfam" id="PF00752">
    <property type="entry name" value="XPG_N"/>
    <property type="match status" value="1"/>
</dbReference>
<evidence type="ECO:0000256" key="6">
    <source>
        <dbReference type="ARBA" id="ARBA00023128"/>
    </source>
</evidence>
<dbReference type="OrthoDB" id="26491at2759"/>
<dbReference type="GO" id="GO:0017108">
    <property type="term" value="F:5'-flap endonuclease activity"/>
    <property type="evidence" value="ECO:0007669"/>
    <property type="project" value="TreeGrafter"/>
</dbReference>
<dbReference type="SMART" id="SM00485">
    <property type="entry name" value="XPGN"/>
    <property type="match status" value="1"/>
</dbReference>
<dbReference type="GeneID" id="39730344"/>
<dbReference type="SUPFAM" id="SSF47807">
    <property type="entry name" value="5' to 3' exonuclease, C-terminal subdomain"/>
    <property type="match status" value="1"/>
</dbReference>
<evidence type="ECO:0000256" key="3">
    <source>
        <dbReference type="ARBA" id="ARBA00022722"/>
    </source>
</evidence>
<organism evidence="13 14">
    <name type="scientific">Plasmodium gallinaceum</name>
    <dbReference type="NCBI Taxonomy" id="5849"/>
    <lineage>
        <taxon>Eukaryota</taxon>
        <taxon>Sar</taxon>
        <taxon>Alveolata</taxon>
        <taxon>Apicomplexa</taxon>
        <taxon>Aconoidasida</taxon>
        <taxon>Haemosporida</taxon>
        <taxon>Plasmodiidae</taxon>
        <taxon>Plasmodium</taxon>
        <taxon>Plasmodium (Haemamoeba)</taxon>
    </lineage>
</organism>
<evidence type="ECO:0000256" key="9">
    <source>
        <dbReference type="RuleBase" id="RU910737"/>
    </source>
</evidence>
<gene>
    <name evidence="13" type="ORF">PGAL8A_00181700</name>
</gene>
<accession>A0A1J1GPJ1</accession>
<sequence length="1122" mass="132841">MGISNLLPFLKPIIKSSHISKYKNEIIGVDIMCWIHRGLISCAFDIITENFNNSYLNFIEKMLDIINYYEIKVVFVFDGEELPEKKKENIIRKNRRDKAKKEAQEIIKKVKNPRSNEMVIKKCIQALSVTKEIIDNVIDFCKRKNIKYIISPYEADAQLSYLCRMGYISCVISEDSDLLVYGCPRVLYKLKNNGDCNEISLFPINDLIDLNIINKIKNPFSNSFNEFYITPIKELEKSNKRKNCEKINDKEKNYDNIIKDYIENFCWPEELNKLKYFNIDMFLAMCILSGCDYTNDFHINGMGIKTAFNLVYQYKNIKNIFLHLISNERWKYKIPENLNTIEKLMNKYHEIKNAFLQHEVHDLVLNENISINKSFKSSLKNPNNLIIINRILKESFKNNNLTEENNSLINNTNTNLTPKKNYEENSENEKEKEKEQYEHFSYFPNTSGNIFQNFTSECLEYLEISPELLSNHKNIEKYNNSEKEINNEETEINKNVSHKKKKFEETQHKANKCSDKFIENSNHYNLNDFNNISENKNIISKLDFFEKNELNKEIIFSNKYENIDKKSSETTHGCNIEEIICSESNKRKLKNIDPYIYKKAKLCIPQMYTNNESQEDILEKKMNYNKTLVNDNQNMIYEQDKINYNSNGYNCEVKFNHNINKCNNKNDDDDDDKYNIVNYTKNDNIINDRKKVIKTESAKNIYENMKKNFFLFKQINENVEKPIESSKEKTFSKCESSVEKDENIEISLIQEYSDIKKNEEEDKEIFRNEINKNIMENGSELENKNKIKKENELDKQNELESKNKIKKENELDKQNEFENETIIDINLNKKKEITKSSLVNKIESSFSPLKGKTPIKSEKCKSQLRITNFFKKVDKKNCKQSILKNKNENYNINKNCSISFNNSVKSTEGYINSYFPPINELNNIQEIKKKKKCESNTIQVKDIKDYFIMPIKNEGDDNKSFLNNLNPENNLIKRNKIPLHQDYIINNKEDKTNTNLIKNDKMCNTPTNVSLEKNIINKSICKKYSDFKENKLFKVNDDENKIINEQKEKNIGNHKITKKYSNEFSDKNKNESKEKTNEINLEYILQNLNYNYQPKNQKINTFDYFKEKENVPYYNPYIDNNL</sequence>
<keyword evidence="9 13" id="KW-0269">Exonuclease</keyword>
<dbReference type="EMBL" id="CVMV01000023">
    <property type="protein sequence ID" value="CRG94425.1"/>
    <property type="molecule type" value="Genomic_DNA"/>
</dbReference>
<reference evidence="13" key="1">
    <citation type="submission" date="2015-04" db="EMBL/GenBank/DDBJ databases">
        <authorList>
            <consortium name="Pathogen Informatics"/>
        </authorList>
    </citation>
    <scope>NUCLEOTIDE SEQUENCE [LARGE SCALE GENOMIC DNA]</scope>
    <source>
        <strain evidence="13">8A</strain>
    </source>
</reference>
<keyword evidence="7 9" id="KW-0234">DNA repair</keyword>
<comment type="subcellular location">
    <subcellularLocation>
        <location evidence="1 9">Nucleus</location>
    </subcellularLocation>
</comment>
<dbReference type="Gene3D" id="1.10.150.20">
    <property type="entry name" value="5' to 3' exonuclease, C-terminal subdomain"/>
    <property type="match status" value="1"/>
</dbReference>
<proteinExistence type="inferred from homology"/>
<name>A0A1J1GPJ1_PLAGA</name>
<comment type="function">
    <text evidence="9">5'-&gt;3' double-stranded DNA exonuclease which may also possess a cryptic 3'-&gt;5' double-stranded DNA exonuclease activity. Functions in DNA mismatch repair.</text>
</comment>
<keyword evidence="9" id="KW-0228">DNA excision</keyword>
<evidence type="ECO:0000256" key="8">
    <source>
        <dbReference type="ARBA" id="ARBA00023242"/>
    </source>
</evidence>
<dbReference type="OMA" id="THNKGGD"/>
<feature type="domain" description="XPG-I" evidence="11">
    <location>
        <begin position="142"/>
        <end position="212"/>
    </location>
</feature>
<dbReference type="GO" id="GO:0035312">
    <property type="term" value="F:5'-3' DNA exonuclease activity"/>
    <property type="evidence" value="ECO:0007669"/>
    <property type="project" value="UniProtKB-UniRule"/>
</dbReference>
<dbReference type="PRINTS" id="PR00853">
    <property type="entry name" value="XPGRADSUPER"/>
</dbReference>
<dbReference type="PANTHER" id="PTHR11081:SF8">
    <property type="entry name" value="EXONUCLEASE 1"/>
    <property type="match status" value="1"/>
</dbReference>
<evidence type="ECO:0000256" key="7">
    <source>
        <dbReference type="ARBA" id="ARBA00023204"/>
    </source>
</evidence>
<feature type="compositionally biased region" description="Basic and acidic residues" evidence="10">
    <location>
        <begin position="420"/>
        <end position="434"/>
    </location>
</feature>
<dbReference type="CDD" id="cd09857">
    <property type="entry name" value="PIN_EXO1"/>
    <property type="match status" value="1"/>
</dbReference>
<keyword evidence="4 9" id="KW-0227">DNA damage</keyword>
<keyword evidence="6" id="KW-0496">Mitochondrion</keyword>
<dbReference type="InterPro" id="IPR006086">
    <property type="entry name" value="XPG-I_dom"/>
</dbReference>
<dbReference type="VEuPathDB" id="PlasmoDB:PGAL8A_00181700"/>
<dbReference type="Pfam" id="PF00867">
    <property type="entry name" value="XPG_I"/>
    <property type="match status" value="1"/>
</dbReference>
<evidence type="ECO:0000256" key="4">
    <source>
        <dbReference type="ARBA" id="ARBA00022763"/>
    </source>
</evidence>
<comment type="cofactor">
    <cofactor evidence="9">
        <name>Mg(2+)</name>
        <dbReference type="ChEBI" id="CHEBI:18420"/>
    </cofactor>
    <text evidence="9">Binds 2 magnesium ions per subunit. They probably participate in the reaction catalyzed by the enzyme. May bind an additional third magnesium ion after substrate binding.</text>
</comment>
<dbReference type="SMART" id="SM00484">
    <property type="entry name" value="XPGI"/>
    <property type="match status" value="1"/>
</dbReference>
<dbReference type="CDD" id="cd09901">
    <property type="entry name" value="H3TH_FEN1-like"/>
    <property type="match status" value="1"/>
</dbReference>
<dbReference type="InterPro" id="IPR006085">
    <property type="entry name" value="XPG_DNA_repair_N"/>
</dbReference>
<dbReference type="PANTHER" id="PTHR11081">
    <property type="entry name" value="FLAP ENDONUCLEASE FAMILY MEMBER"/>
    <property type="match status" value="1"/>
</dbReference>
<dbReference type="InterPro" id="IPR036279">
    <property type="entry name" value="5-3_exonuclease_C_sf"/>
</dbReference>
<evidence type="ECO:0000259" key="11">
    <source>
        <dbReference type="SMART" id="SM00484"/>
    </source>
</evidence>
<comment type="caution">
    <text evidence="13">The sequence shown here is derived from an EMBL/GenBank/DDBJ whole genome shotgun (WGS) entry which is preliminary data.</text>
</comment>
<keyword evidence="3 9" id="KW-0540">Nuclease</keyword>
<dbReference type="GO" id="GO:0046872">
    <property type="term" value="F:metal ion binding"/>
    <property type="evidence" value="ECO:0007669"/>
    <property type="project" value="UniProtKB-UniRule"/>
</dbReference>
<feature type="compositionally biased region" description="Low complexity" evidence="10">
    <location>
        <begin position="407"/>
        <end position="419"/>
    </location>
</feature>
<keyword evidence="9" id="KW-0238">DNA-binding</keyword>
<feature type="domain" description="XPG N-terminal" evidence="12">
    <location>
        <begin position="1"/>
        <end position="99"/>
    </location>
</feature>
<dbReference type="Proteomes" id="UP000220797">
    <property type="component" value="Unassembled WGS sequence"/>
</dbReference>
<evidence type="ECO:0000256" key="10">
    <source>
        <dbReference type="SAM" id="MobiDB-lite"/>
    </source>
</evidence>
<dbReference type="GO" id="GO:0003677">
    <property type="term" value="F:DNA binding"/>
    <property type="evidence" value="ECO:0007669"/>
    <property type="project" value="UniProtKB-UniRule"/>
</dbReference>
<evidence type="ECO:0000256" key="2">
    <source>
        <dbReference type="ARBA" id="ARBA00022553"/>
    </source>
</evidence>
<evidence type="ECO:0000259" key="12">
    <source>
        <dbReference type="SMART" id="SM00485"/>
    </source>
</evidence>
<keyword evidence="14" id="KW-1185">Reference proteome</keyword>
<dbReference type="GO" id="GO:0006281">
    <property type="term" value="P:DNA repair"/>
    <property type="evidence" value="ECO:0007669"/>
    <property type="project" value="UniProtKB-UniRule"/>
</dbReference>
<dbReference type="InterPro" id="IPR006084">
    <property type="entry name" value="XPG/Rad2"/>
</dbReference>
<dbReference type="SUPFAM" id="SSF88723">
    <property type="entry name" value="PIN domain-like"/>
    <property type="match status" value="1"/>
</dbReference>
<keyword evidence="5 9" id="KW-0378">Hydrolase</keyword>
<evidence type="ECO:0000256" key="5">
    <source>
        <dbReference type="ARBA" id="ARBA00022801"/>
    </source>
</evidence>
<feature type="region of interest" description="Disordered" evidence="10">
    <location>
        <begin position="407"/>
        <end position="434"/>
    </location>
</feature>
<keyword evidence="9" id="KW-0267">Excision nuclease</keyword>
<protein>
    <recommendedName>
        <fullName evidence="9">Exonuclease 1</fullName>
        <ecNumber evidence="9">3.1.-.-</ecNumber>
    </recommendedName>
</protein>
<dbReference type="InterPro" id="IPR044752">
    <property type="entry name" value="PIN-like_EXO1"/>
</dbReference>
<dbReference type="FunFam" id="3.40.50.1010:FF:000002">
    <property type="entry name" value="Exonuclease 1, putative"/>
    <property type="match status" value="1"/>
</dbReference>
<dbReference type="InterPro" id="IPR029060">
    <property type="entry name" value="PIN-like_dom_sf"/>
</dbReference>